<dbReference type="AlphaFoldDB" id="A0A1H1UBE1"/>
<protein>
    <recommendedName>
        <fullName evidence="5">Proteophosphoglycan ppg4</fullName>
    </recommendedName>
</protein>
<feature type="compositionally biased region" description="Low complexity" evidence="1">
    <location>
        <begin position="58"/>
        <end position="68"/>
    </location>
</feature>
<evidence type="ECO:0000256" key="1">
    <source>
        <dbReference type="SAM" id="MobiDB-lite"/>
    </source>
</evidence>
<dbReference type="Proteomes" id="UP000243904">
    <property type="component" value="Chromosome I"/>
</dbReference>
<name>A0A1H1UBE1_9BRAD</name>
<evidence type="ECO:0000313" key="3">
    <source>
        <dbReference type="EMBL" id="SDS69777.1"/>
    </source>
</evidence>
<feature type="compositionally biased region" description="Low complexity" evidence="1">
    <location>
        <begin position="36"/>
        <end position="50"/>
    </location>
</feature>
<gene>
    <name evidence="3" type="ORF">SAMN05444158_2890</name>
</gene>
<accession>A0A1H1UBE1</accession>
<keyword evidence="4" id="KW-1185">Reference proteome</keyword>
<feature type="region of interest" description="Disordered" evidence="1">
    <location>
        <begin position="22"/>
        <end position="98"/>
    </location>
</feature>
<evidence type="ECO:0000313" key="4">
    <source>
        <dbReference type="Proteomes" id="UP000243904"/>
    </source>
</evidence>
<keyword evidence="2" id="KW-0732">Signal</keyword>
<organism evidence="3 4">
    <name type="scientific">Bradyrhizobium canariense</name>
    <dbReference type="NCBI Taxonomy" id="255045"/>
    <lineage>
        <taxon>Bacteria</taxon>
        <taxon>Pseudomonadati</taxon>
        <taxon>Pseudomonadota</taxon>
        <taxon>Alphaproteobacteria</taxon>
        <taxon>Hyphomicrobiales</taxon>
        <taxon>Nitrobacteraceae</taxon>
        <taxon>Bradyrhizobium</taxon>
    </lineage>
</organism>
<dbReference type="EMBL" id="LT629750">
    <property type="protein sequence ID" value="SDS69777.1"/>
    <property type="molecule type" value="Genomic_DNA"/>
</dbReference>
<evidence type="ECO:0008006" key="5">
    <source>
        <dbReference type="Google" id="ProtNLM"/>
    </source>
</evidence>
<feature type="chain" id="PRO_5009262013" description="Proteophosphoglycan ppg4" evidence="2">
    <location>
        <begin position="22"/>
        <end position="98"/>
    </location>
</feature>
<sequence length="98" mass="9640">MKSTTLALATALTLFGAFAHAQSGVPSGRGSVTGDPAASSATPGTSPTTGNAMKPSRSGSGTSTSGGSDANGDQGRDKMPDSSQGVRPLNKQSKPDKM</sequence>
<reference evidence="4" key="1">
    <citation type="submission" date="2016-10" db="EMBL/GenBank/DDBJ databases">
        <authorList>
            <person name="Varghese N."/>
            <person name="Submissions S."/>
        </authorList>
    </citation>
    <scope>NUCLEOTIDE SEQUENCE [LARGE SCALE GENOMIC DNA]</scope>
    <source>
        <strain evidence="4">GAS369</strain>
    </source>
</reference>
<evidence type="ECO:0000256" key="2">
    <source>
        <dbReference type="SAM" id="SignalP"/>
    </source>
</evidence>
<feature type="signal peptide" evidence="2">
    <location>
        <begin position="1"/>
        <end position="21"/>
    </location>
</feature>
<proteinExistence type="predicted"/>
<dbReference type="RefSeq" id="WP_146687739.1">
    <property type="nucleotide sequence ID" value="NZ_LT629750.1"/>
</dbReference>